<sequence>MNNILMSDLNILCIKDGKPGHEKQTQALIEGINHYRSVNTINIAPLKNLDSLKAFVFRTWPTALSDSEFIPDIIIGTGHSTHLSILAAKKSFDAKAVVIMNPSLPAKLFDGVITPSHDGFAPGKNRLTTPLALAPLVESNPNQELGLFLIGGINKHFHWNTSVLIDHIHSITTQHPKRHWQLTTSRRTPVDTLNELKALQKKIENEGTGNLTVFDVNDLSQNWLIETMAKASSIWVTVDSASMLAESMNTQATIGIIDLEEKKPNNKLAISRDNLIKKELAGVISQERYIAPPENSKPLNSQMETAEKLLSLLNL</sequence>
<evidence type="ECO:0000313" key="1">
    <source>
        <dbReference type="EMBL" id="GAA6167411.1"/>
    </source>
</evidence>
<evidence type="ECO:0000313" key="2">
    <source>
        <dbReference type="Proteomes" id="UP001465153"/>
    </source>
</evidence>
<protein>
    <submittedName>
        <fullName evidence="1">ELM1/GtrOC1 family putative glycosyltransferase</fullName>
    </submittedName>
</protein>
<dbReference type="EMBL" id="BAABWN010000003">
    <property type="protein sequence ID" value="GAA6167411.1"/>
    <property type="molecule type" value="Genomic_DNA"/>
</dbReference>
<reference evidence="1 2" key="1">
    <citation type="submission" date="2024-04" db="EMBL/GenBank/DDBJ databases">
        <title>Draft genome sequence of Sessilibacter corallicola NBRC 116591.</title>
        <authorList>
            <person name="Miyakawa T."/>
            <person name="Kusuya Y."/>
            <person name="Miura T."/>
        </authorList>
    </citation>
    <scope>NUCLEOTIDE SEQUENCE [LARGE SCALE GENOMIC DNA]</scope>
    <source>
        <strain evidence="1 2">KU-00831-HH</strain>
    </source>
</reference>
<dbReference type="InterPro" id="IPR009367">
    <property type="entry name" value="Elm1-like"/>
</dbReference>
<comment type="caution">
    <text evidence="1">The sequence shown here is derived from an EMBL/GenBank/DDBJ whole genome shotgun (WGS) entry which is preliminary data.</text>
</comment>
<dbReference type="Proteomes" id="UP001465153">
    <property type="component" value="Unassembled WGS sequence"/>
</dbReference>
<organism evidence="1 2">
    <name type="scientific">Sessilibacter corallicola</name>
    <dbReference type="NCBI Taxonomy" id="2904075"/>
    <lineage>
        <taxon>Bacteria</taxon>
        <taxon>Pseudomonadati</taxon>
        <taxon>Pseudomonadota</taxon>
        <taxon>Gammaproteobacteria</taxon>
        <taxon>Cellvibrionales</taxon>
        <taxon>Cellvibrionaceae</taxon>
        <taxon>Sessilibacter</taxon>
    </lineage>
</organism>
<keyword evidence="2" id="KW-1185">Reference proteome</keyword>
<dbReference type="Pfam" id="PF06258">
    <property type="entry name" value="Mito_fiss_Elm1"/>
    <property type="match status" value="1"/>
</dbReference>
<accession>A0ABQ0A6Z8</accession>
<gene>
    <name evidence="1" type="ORF">NBRC116591_12210</name>
</gene>
<proteinExistence type="predicted"/>
<name>A0ABQ0A6Z8_9GAMM</name>